<evidence type="ECO:0000256" key="1">
    <source>
        <dbReference type="SAM" id="Phobius"/>
    </source>
</evidence>
<dbReference type="STRING" id="1349767.GJA_4067"/>
<reference evidence="2 3" key="1">
    <citation type="journal article" date="2015" name="Genome Announc.">
        <title>Genome Sequence of Mushroom Soft-Rot Pathogen Janthinobacterium agaricidamnosum.</title>
        <authorList>
            <person name="Graupner K."/>
            <person name="Lackner G."/>
            <person name="Hertweck C."/>
        </authorList>
    </citation>
    <scope>NUCLEOTIDE SEQUENCE [LARGE SCALE GENOMIC DNA]</scope>
    <source>
        <strain evidence="3">NBRC 102515 / DSM 9628</strain>
    </source>
</reference>
<keyword evidence="3" id="KW-1185">Reference proteome</keyword>
<dbReference type="PANTHER" id="PTHR34351">
    <property type="entry name" value="SLR1927 PROTEIN-RELATED"/>
    <property type="match status" value="1"/>
</dbReference>
<dbReference type="KEGG" id="jag:GJA_4067"/>
<dbReference type="PANTHER" id="PTHR34351:SF1">
    <property type="entry name" value="SLR1927 PROTEIN"/>
    <property type="match status" value="1"/>
</dbReference>
<dbReference type="eggNOG" id="COG1721">
    <property type="taxonomic scope" value="Bacteria"/>
</dbReference>
<evidence type="ECO:0000313" key="2">
    <source>
        <dbReference type="EMBL" id="CDG84677.1"/>
    </source>
</evidence>
<keyword evidence="1" id="KW-0812">Transmembrane</keyword>
<dbReference type="PATRIC" id="fig|1349767.4.peg.645"/>
<keyword evidence="1" id="KW-1133">Transmembrane helix</keyword>
<feature type="transmembrane region" description="Helical" evidence="1">
    <location>
        <begin position="32"/>
        <end position="55"/>
    </location>
</feature>
<accession>W0VBL0</accession>
<dbReference type="HOGENOM" id="CLU_054568_0_1_4"/>
<dbReference type="AlphaFoldDB" id="W0VBL0"/>
<organism evidence="2 3">
    <name type="scientific">Janthinobacterium agaricidamnosum NBRC 102515 = DSM 9628</name>
    <dbReference type="NCBI Taxonomy" id="1349767"/>
    <lineage>
        <taxon>Bacteria</taxon>
        <taxon>Pseudomonadati</taxon>
        <taxon>Pseudomonadota</taxon>
        <taxon>Betaproteobacteria</taxon>
        <taxon>Burkholderiales</taxon>
        <taxon>Oxalobacteraceae</taxon>
        <taxon>Janthinobacterium</taxon>
    </lineage>
</organism>
<evidence type="ECO:0000313" key="3">
    <source>
        <dbReference type="Proteomes" id="UP000027604"/>
    </source>
</evidence>
<proteinExistence type="predicted"/>
<dbReference type="EMBL" id="HG322949">
    <property type="protein sequence ID" value="CDG84677.1"/>
    <property type="molecule type" value="Genomic_DNA"/>
</dbReference>
<protein>
    <submittedName>
        <fullName evidence="2">Uncharacterized protein</fullName>
    </submittedName>
</protein>
<sequence>MLKKIFTSTFGRRLFQLRERERGEIWLSQRRVFILPSRAGVGFGFLLLVLFIGAINYNLGLGFALTFFAAGCALVDMYLTTKNLAGLHLAPGRAQPVFPGEEARFELNLINRSKRDRFAIHIDFLHLEAARHVVDVAAGNSTQVTLGAPAARRGWLEAPRVRLAASFPLGLFRSWCYWKPESKVLVYPLPEQDGPPLPLSGGSGEPGAGHAGEEDFAGIRSYQQGDPMRRLAWRQIARLDPADGGHLLSKHFEGGAASPLALDLDSLPQQLELEHKLSRLTGWVLGAEQRELPYSMQLERQFFPAALGAAHRAACLRALALYGMADATEHAS</sequence>
<name>W0VBL0_9BURK</name>
<dbReference type="Proteomes" id="UP000027604">
    <property type="component" value="Chromosome I"/>
</dbReference>
<dbReference type="RefSeq" id="WP_242404580.1">
    <property type="nucleotide sequence ID" value="NZ_BCTH01000015.1"/>
</dbReference>
<keyword evidence="1" id="KW-0472">Membrane</keyword>
<gene>
    <name evidence="2" type="ORF">GJA_4067</name>
</gene>